<dbReference type="InterPro" id="IPR001810">
    <property type="entry name" value="F-box_dom"/>
</dbReference>
<evidence type="ECO:0000313" key="2">
    <source>
        <dbReference type="EMBL" id="CEP08346.1"/>
    </source>
</evidence>
<proteinExistence type="predicted"/>
<dbReference type="AlphaFoldDB" id="A0A0B7MQU5"/>
<evidence type="ECO:0000313" key="3">
    <source>
        <dbReference type="Proteomes" id="UP000054107"/>
    </source>
</evidence>
<dbReference type="InterPro" id="IPR032675">
    <property type="entry name" value="LRR_dom_sf"/>
</dbReference>
<keyword evidence="3" id="KW-1185">Reference proteome</keyword>
<accession>A0A0B7MQU5</accession>
<feature type="domain" description="F-box" evidence="1">
    <location>
        <begin position="8"/>
        <end position="60"/>
    </location>
</feature>
<dbReference type="Gene3D" id="3.80.10.10">
    <property type="entry name" value="Ribonuclease Inhibitor"/>
    <property type="match status" value="1"/>
</dbReference>
<dbReference type="Proteomes" id="UP000054107">
    <property type="component" value="Unassembled WGS sequence"/>
</dbReference>
<dbReference type="EMBL" id="LN719426">
    <property type="protein sequence ID" value="CEP08346.1"/>
    <property type="molecule type" value="Genomic_DNA"/>
</dbReference>
<reference evidence="2 3" key="1">
    <citation type="submission" date="2014-09" db="EMBL/GenBank/DDBJ databases">
        <authorList>
            <person name="Ellenberger Sabrina"/>
        </authorList>
    </citation>
    <scope>NUCLEOTIDE SEQUENCE [LARGE SCALE GENOMIC DNA]</scope>
    <source>
        <strain evidence="2 3">CBS 412.66</strain>
    </source>
</reference>
<gene>
    <name evidence="2" type="primary">PARPA_01657.1 scaffold 1359</name>
</gene>
<organism evidence="2 3">
    <name type="scientific">Parasitella parasitica</name>
    <dbReference type="NCBI Taxonomy" id="35722"/>
    <lineage>
        <taxon>Eukaryota</taxon>
        <taxon>Fungi</taxon>
        <taxon>Fungi incertae sedis</taxon>
        <taxon>Mucoromycota</taxon>
        <taxon>Mucoromycotina</taxon>
        <taxon>Mucoromycetes</taxon>
        <taxon>Mucorales</taxon>
        <taxon>Mucorineae</taxon>
        <taxon>Mucoraceae</taxon>
        <taxon>Parasitella</taxon>
    </lineage>
</organism>
<evidence type="ECO:0000259" key="1">
    <source>
        <dbReference type="Pfam" id="PF12937"/>
    </source>
</evidence>
<dbReference type="SUPFAM" id="SSF52047">
    <property type="entry name" value="RNI-like"/>
    <property type="match status" value="1"/>
</dbReference>
<name>A0A0B7MQU5_9FUNG</name>
<protein>
    <recommendedName>
        <fullName evidence="1">F-box domain-containing protein</fullName>
    </recommendedName>
</protein>
<dbReference type="OrthoDB" id="10343248at2759"/>
<sequence length="666" mass="75720">MSQSSQASRLPIEILYSIFQLIASDRSDWKASTNSLKECQRVCRRWCVPAKFELYKTVYLPQSGIAKFASILETTSTTTKLGHFVKKIDFCPDYNSKSRKAYHLSYDLMKPLATILQHIPNIEQFVCSSLVEFETRFTWPTLQATKYELKNLKLFASTDTWTVEDNYAYSFLALKYKPSLIKLRICPFEEEDIDFYTLKNYLKDFKSLEQLQLCGTFSRSFIAKLDKLVNDCPPTTHLLDIQYCDLSYHHNYTGNVNPNQSIQTLHLNMRDISTSSIKYFANKLKALRRLTVITKGPLQTQSEYADWWQHTADLCQRLEHYDISIDQFNPENYRHQIKGSTKLVACAGSGERLQQDESAAIATFAEFTMDITKRIDSTTHIIKINQNGSRIGLFNTGSTGLFTATADFDKIFRYARAFSPNVINVFNTHYNPDPNNDKSWPICKGVFSLINNTTGSVIHLENLNFPYSTFASNSNGSNQLVQGHDFDTIDEETSISKLTLASSWFYPTVFSKVLSNVPNIGTLVLDKCNFMSDSRYEIEIDLAATKLDRIVLDKLEIIHSGISVFDTSAVTAAASYKCYTIILTSSSDTSSKMVRYRYSQEKHCRTFAEIMKTAGSASNFLISIKCKQELKALDFVVGDEQQTTEMMELVFSNSGEQVVDDGANIQ</sequence>
<dbReference type="Pfam" id="PF12937">
    <property type="entry name" value="F-box-like"/>
    <property type="match status" value="1"/>
</dbReference>